<dbReference type="InterPro" id="IPR036526">
    <property type="entry name" value="C-N_Hydrolase_sf"/>
</dbReference>
<sequence>MKKFFIRITILLAVLFAGYFIWSLTGRATEKESGWSKNPEFKVRFEYIEQGADSGKGNLIGIQPYLTAVNYSTAYNFETSLRFYFEQLKREGKLNSKSVVVLPEQIGTWLVLANEKESVYKAASLQDAFKGIRSASLFSYLNGWFKSPVADKNSYAVFHLKAAKMAKQYCQVFTNLAKEYKCRIAAGSILLPDAGIDSAHTIQPKPGAVLLNTFFLFDTSGAIAQPVKKQELNGAALVDFSASGNLTFVAANRQKIWFEAMKPTAHFPGTDSIHAFPLHKENLASEIQQGIALTFNGSLFDKQLNGHLQLIQNDSAMVFPPATGKGRIVCLWLK</sequence>
<reference evidence="1 2" key="1">
    <citation type="journal article" date="2015" name="Stand. Genomic Sci.">
        <title>Genomic Encyclopedia of Bacterial and Archaeal Type Strains, Phase III: the genomes of soil and plant-associated and newly described type strains.</title>
        <authorList>
            <person name="Whitman W.B."/>
            <person name="Woyke T."/>
            <person name="Klenk H.P."/>
            <person name="Zhou Y."/>
            <person name="Lilburn T.G."/>
            <person name="Beck B.J."/>
            <person name="De Vos P."/>
            <person name="Vandamme P."/>
            <person name="Eisen J.A."/>
            <person name="Garrity G."/>
            <person name="Hugenholtz P."/>
            <person name="Kyrpides N.C."/>
        </authorList>
    </citation>
    <scope>NUCLEOTIDE SEQUENCE [LARGE SCALE GENOMIC DNA]</scope>
    <source>
        <strain evidence="1 2">CGMCC 1.7271</strain>
    </source>
</reference>
<dbReference type="Proteomes" id="UP000316167">
    <property type="component" value="Unassembled WGS sequence"/>
</dbReference>
<dbReference type="OrthoDB" id="9811121at2"/>
<dbReference type="RefSeq" id="WP_144885976.1">
    <property type="nucleotide sequence ID" value="NZ_VLLE01000003.1"/>
</dbReference>
<dbReference type="SUPFAM" id="SSF56317">
    <property type="entry name" value="Carbon-nitrogen hydrolase"/>
    <property type="match status" value="1"/>
</dbReference>
<organism evidence="1 2">
    <name type="scientific">Lacibacter cauensis</name>
    <dbReference type="NCBI Taxonomy" id="510947"/>
    <lineage>
        <taxon>Bacteria</taxon>
        <taxon>Pseudomonadati</taxon>
        <taxon>Bacteroidota</taxon>
        <taxon>Chitinophagia</taxon>
        <taxon>Chitinophagales</taxon>
        <taxon>Chitinophagaceae</taxon>
        <taxon>Lacibacter</taxon>
    </lineage>
</organism>
<protein>
    <submittedName>
        <fullName evidence="1">Uncharacterized protein</fullName>
    </submittedName>
</protein>
<evidence type="ECO:0000313" key="1">
    <source>
        <dbReference type="EMBL" id="TWI83681.1"/>
    </source>
</evidence>
<accession>A0A562SR14</accession>
<proteinExistence type="predicted"/>
<gene>
    <name evidence="1" type="ORF">IQ13_1794</name>
</gene>
<dbReference type="EMBL" id="VLLE01000003">
    <property type="protein sequence ID" value="TWI83681.1"/>
    <property type="molecule type" value="Genomic_DNA"/>
</dbReference>
<keyword evidence="2" id="KW-1185">Reference proteome</keyword>
<dbReference type="AlphaFoldDB" id="A0A562SR14"/>
<name>A0A562SR14_9BACT</name>
<comment type="caution">
    <text evidence="1">The sequence shown here is derived from an EMBL/GenBank/DDBJ whole genome shotgun (WGS) entry which is preliminary data.</text>
</comment>
<evidence type="ECO:0000313" key="2">
    <source>
        <dbReference type="Proteomes" id="UP000316167"/>
    </source>
</evidence>